<feature type="disulfide bond" description="Redox-active" evidence="13">
    <location>
        <begin position="379"/>
        <end position="382"/>
    </location>
</feature>
<keyword evidence="11 13" id="KW-0676">Redox-active center</keyword>
<dbReference type="PANTHER" id="PTHR18929">
    <property type="entry name" value="PROTEIN DISULFIDE ISOMERASE"/>
    <property type="match status" value="1"/>
</dbReference>
<keyword evidence="9 13" id="KW-1015">Disulfide bond</keyword>
<evidence type="ECO:0000256" key="10">
    <source>
        <dbReference type="ARBA" id="ARBA00023235"/>
    </source>
</evidence>
<dbReference type="InterPro" id="IPR013766">
    <property type="entry name" value="Thioredoxin_domain"/>
</dbReference>
<dbReference type="Gene3D" id="3.40.30.10">
    <property type="entry name" value="Glutaredoxin"/>
    <property type="match status" value="5"/>
</dbReference>
<evidence type="ECO:0000256" key="14">
    <source>
        <dbReference type="RuleBase" id="RU004208"/>
    </source>
</evidence>
<sequence>MLLSSLLKSSLLVAGTVAPWLVAAGEGSDVIDLTQSNFESVIANEPLVLVEFFAPWCGHCKALAPHYDEAATSLKEKNIKLAKVDCVDQADLCQQHSIAGYPTLKVYKNGTATDYNGPRKADGIISYMIKQSLPAVTPVTAENHEEFIKADKVVVVAYVASTEDASPVFSDVAEALREEYLFGQTADEAAIQAAGVKPPAVVLYKTFDEGRVDFGSAEVASVTTESLTAFIKGNSVPLLDQISGENYAVYATSGLPLAYLFVDPEDPKKDEYINELMPIAKEHKGLLVLTEPKWPSFVIQDPQSQLKYPLDQSIAPTHQVVNQMMNDFVAGRLEPKLKTEPVPESQDEFAYYKVVGTTFEKVVLDDEKDVFVQFSAPWCGHCKRLAPTWDELATRYTDLKDKIVIAKMDATENDLPPSTPFQVSGFPTLKFKPAGSRDFIDYEGDRSLESLIEFVESKAKNDLSALKYAAPEDATEASAARPAATPVEAHDEL</sequence>
<name>A0A9P6DTR5_9AGAM</name>
<dbReference type="PANTHER" id="PTHR18929:SF132">
    <property type="entry name" value="PROTEIN DISULFIDE-ISOMERASE A3"/>
    <property type="match status" value="1"/>
</dbReference>
<evidence type="ECO:0000256" key="6">
    <source>
        <dbReference type="ARBA" id="ARBA00022729"/>
    </source>
</evidence>
<comment type="subcellular location">
    <subcellularLocation>
        <location evidence="3">Endoplasmic reticulum lumen</location>
    </subcellularLocation>
</comment>
<dbReference type="InterPro" id="IPR005788">
    <property type="entry name" value="PDI_thioredoxin-like_dom"/>
</dbReference>
<keyword evidence="6 15" id="KW-0732">Signal</keyword>
<feature type="signal peptide" evidence="15">
    <location>
        <begin position="1"/>
        <end position="27"/>
    </location>
</feature>
<dbReference type="Proteomes" id="UP000886523">
    <property type="component" value="Unassembled WGS sequence"/>
</dbReference>
<accession>A0A9P6DTR5</accession>
<feature type="domain" description="Thioredoxin" evidence="17">
    <location>
        <begin position="328"/>
        <end position="460"/>
    </location>
</feature>
<dbReference type="CDD" id="cd02981">
    <property type="entry name" value="PDI_b_family"/>
    <property type="match status" value="1"/>
</dbReference>
<evidence type="ECO:0000256" key="15">
    <source>
        <dbReference type="RuleBase" id="RU361130"/>
    </source>
</evidence>
<protein>
    <recommendedName>
        <fullName evidence="12 15">Protein disulfide-isomerase</fullName>
        <ecNumber evidence="5 15">5.3.4.1</ecNumber>
    </recommendedName>
</protein>
<dbReference type="Pfam" id="PF00085">
    <property type="entry name" value="Thioredoxin"/>
    <property type="match status" value="2"/>
</dbReference>
<dbReference type="AlphaFoldDB" id="A0A9P6DTR5"/>
<keyword evidence="19" id="KW-1185">Reference proteome</keyword>
<evidence type="ECO:0000256" key="8">
    <source>
        <dbReference type="ARBA" id="ARBA00022824"/>
    </source>
</evidence>
<evidence type="ECO:0000256" key="2">
    <source>
        <dbReference type="ARBA" id="ARBA00002692"/>
    </source>
</evidence>
<evidence type="ECO:0000256" key="11">
    <source>
        <dbReference type="ARBA" id="ARBA00023284"/>
    </source>
</evidence>
<dbReference type="GO" id="GO:0006457">
    <property type="term" value="P:protein folding"/>
    <property type="evidence" value="ECO:0007669"/>
    <property type="project" value="TreeGrafter"/>
</dbReference>
<dbReference type="GO" id="GO:0005788">
    <property type="term" value="C:endoplasmic reticulum lumen"/>
    <property type="evidence" value="ECO:0007669"/>
    <property type="project" value="UniProtKB-SubCell"/>
</dbReference>
<dbReference type="GO" id="GO:0003756">
    <property type="term" value="F:protein disulfide isomerase activity"/>
    <property type="evidence" value="ECO:0007669"/>
    <property type="project" value="UniProtKB-EC"/>
</dbReference>
<evidence type="ECO:0000256" key="12">
    <source>
        <dbReference type="ARBA" id="ARBA00039846"/>
    </source>
</evidence>
<evidence type="ECO:0000256" key="4">
    <source>
        <dbReference type="ARBA" id="ARBA00006347"/>
    </source>
</evidence>
<dbReference type="CDD" id="cd02961">
    <property type="entry name" value="PDI_a_family"/>
    <property type="match status" value="1"/>
</dbReference>
<dbReference type="CDD" id="cd02982">
    <property type="entry name" value="PDI_b'_family"/>
    <property type="match status" value="1"/>
</dbReference>
<evidence type="ECO:0000313" key="18">
    <source>
        <dbReference type="EMBL" id="KAF9510848.1"/>
    </source>
</evidence>
<evidence type="ECO:0000256" key="13">
    <source>
        <dbReference type="PIRSR" id="PIRSR605792-51"/>
    </source>
</evidence>
<comment type="similarity">
    <text evidence="4 14">Belongs to the protein disulfide isomerase family.</text>
</comment>
<feature type="region of interest" description="Disordered" evidence="16">
    <location>
        <begin position="472"/>
        <end position="493"/>
    </location>
</feature>
<evidence type="ECO:0000256" key="7">
    <source>
        <dbReference type="ARBA" id="ARBA00022737"/>
    </source>
</evidence>
<feature type="compositionally biased region" description="Low complexity" evidence="16">
    <location>
        <begin position="472"/>
        <end position="487"/>
    </location>
</feature>
<evidence type="ECO:0000256" key="3">
    <source>
        <dbReference type="ARBA" id="ARBA00004319"/>
    </source>
</evidence>
<dbReference type="PROSITE" id="PS00194">
    <property type="entry name" value="THIOREDOXIN_1"/>
    <property type="match status" value="2"/>
</dbReference>
<gene>
    <name evidence="18" type="ORF">BS47DRAFT_1377367</name>
</gene>
<dbReference type="InterPro" id="IPR017937">
    <property type="entry name" value="Thioredoxin_CS"/>
</dbReference>
<dbReference type="SUPFAM" id="SSF52833">
    <property type="entry name" value="Thioredoxin-like"/>
    <property type="match status" value="4"/>
</dbReference>
<evidence type="ECO:0000313" key="19">
    <source>
        <dbReference type="Proteomes" id="UP000886523"/>
    </source>
</evidence>
<dbReference type="EC" id="5.3.4.1" evidence="5 15"/>
<keyword evidence="10 15" id="KW-0413">Isomerase</keyword>
<keyword evidence="7" id="KW-0677">Repeat</keyword>
<dbReference type="GO" id="GO:0034976">
    <property type="term" value="P:response to endoplasmic reticulum stress"/>
    <property type="evidence" value="ECO:0007669"/>
    <property type="project" value="TreeGrafter"/>
</dbReference>
<dbReference type="FunFam" id="3.40.30.10:FF:000017">
    <property type="entry name" value="Protein disulfide-isomerase A4"/>
    <property type="match status" value="1"/>
</dbReference>
<dbReference type="FunFam" id="3.40.30.10:FF:000185">
    <property type="entry name" value="Protein disulfide-isomerase"/>
    <property type="match status" value="1"/>
</dbReference>
<dbReference type="OrthoDB" id="427280at2759"/>
<comment type="function">
    <text evidence="2">Participates in the folding of proteins containing disulfide bonds, may be involved in glycosylation, prolyl hydroxylation and triglyceride transfer.</text>
</comment>
<dbReference type="PROSITE" id="PS51352">
    <property type="entry name" value="THIOREDOXIN_2"/>
    <property type="match status" value="2"/>
</dbReference>
<feature type="chain" id="PRO_5040530781" description="Protein disulfide-isomerase" evidence="15">
    <location>
        <begin position="28"/>
        <end position="493"/>
    </location>
</feature>
<dbReference type="PRINTS" id="PR00421">
    <property type="entry name" value="THIOREDOXIN"/>
</dbReference>
<dbReference type="CDD" id="cd02995">
    <property type="entry name" value="PDI_a_PDI_a'_C"/>
    <property type="match status" value="1"/>
</dbReference>
<evidence type="ECO:0000256" key="16">
    <source>
        <dbReference type="SAM" id="MobiDB-lite"/>
    </source>
</evidence>
<dbReference type="InterPro" id="IPR005792">
    <property type="entry name" value="Prot_disulphide_isomerase"/>
</dbReference>
<evidence type="ECO:0000256" key="1">
    <source>
        <dbReference type="ARBA" id="ARBA00001182"/>
    </source>
</evidence>
<keyword evidence="8" id="KW-0256">Endoplasmic reticulum</keyword>
<evidence type="ECO:0000259" key="17">
    <source>
        <dbReference type="PROSITE" id="PS51352"/>
    </source>
</evidence>
<feature type="disulfide bond" description="Redox-active" evidence="13">
    <location>
        <begin position="57"/>
        <end position="60"/>
    </location>
</feature>
<dbReference type="Pfam" id="PF13848">
    <property type="entry name" value="Thioredoxin_6"/>
    <property type="match status" value="1"/>
</dbReference>
<evidence type="ECO:0000256" key="5">
    <source>
        <dbReference type="ARBA" id="ARBA00012723"/>
    </source>
</evidence>
<comment type="catalytic activity">
    <reaction evidence="1 15">
        <text>Catalyzes the rearrangement of -S-S- bonds in proteins.</text>
        <dbReference type="EC" id="5.3.4.1"/>
    </reaction>
</comment>
<feature type="domain" description="Thioredoxin" evidence="17">
    <location>
        <begin position="12"/>
        <end position="134"/>
    </location>
</feature>
<dbReference type="NCBIfam" id="TIGR01126">
    <property type="entry name" value="pdi_dom"/>
    <property type="match status" value="2"/>
</dbReference>
<comment type="caution">
    <text evidence="18">The sequence shown here is derived from an EMBL/GenBank/DDBJ whole genome shotgun (WGS) entry which is preliminary data.</text>
</comment>
<evidence type="ECO:0000256" key="9">
    <source>
        <dbReference type="ARBA" id="ARBA00023157"/>
    </source>
</evidence>
<organism evidence="18 19">
    <name type="scientific">Hydnum rufescens UP504</name>
    <dbReference type="NCBI Taxonomy" id="1448309"/>
    <lineage>
        <taxon>Eukaryota</taxon>
        <taxon>Fungi</taxon>
        <taxon>Dikarya</taxon>
        <taxon>Basidiomycota</taxon>
        <taxon>Agaricomycotina</taxon>
        <taxon>Agaricomycetes</taxon>
        <taxon>Cantharellales</taxon>
        <taxon>Hydnaceae</taxon>
        <taxon>Hydnum</taxon>
    </lineage>
</organism>
<proteinExistence type="inferred from homology"/>
<dbReference type="EMBL" id="MU129009">
    <property type="protein sequence ID" value="KAF9510848.1"/>
    <property type="molecule type" value="Genomic_DNA"/>
</dbReference>
<reference evidence="18" key="1">
    <citation type="journal article" date="2020" name="Nat. Commun.">
        <title>Large-scale genome sequencing of mycorrhizal fungi provides insights into the early evolution of symbiotic traits.</title>
        <authorList>
            <person name="Miyauchi S."/>
            <person name="Kiss E."/>
            <person name="Kuo A."/>
            <person name="Drula E."/>
            <person name="Kohler A."/>
            <person name="Sanchez-Garcia M."/>
            <person name="Morin E."/>
            <person name="Andreopoulos B."/>
            <person name="Barry K.W."/>
            <person name="Bonito G."/>
            <person name="Buee M."/>
            <person name="Carver A."/>
            <person name="Chen C."/>
            <person name="Cichocki N."/>
            <person name="Clum A."/>
            <person name="Culley D."/>
            <person name="Crous P.W."/>
            <person name="Fauchery L."/>
            <person name="Girlanda M."/>
            <person name="Hayes R.D."/>
            <person name="Keri Z."/>
            <person name="LaButti K."/>
            <person name="Lipzen A."/>
            <person name="Lombard V."/>
            <person name="Magnuson J."/>
            <person name="Maillard F."/>
            <person name="Murat C."/>
            <person name="Nolan M."/>
            <person name="Ohm R.A."/>
            <person name="Pangilinan J."/>
            <person name="Pereira M.F."/>
            <person name="Perotto S."/>
            <person name="Peter M."/>
            <person name="Pfister S."/>
            <person name="Riley R."/>
            <person name="Sitrit Y."/>
            <person name="Stielow J.B."/>
            <person name="Szollosi G."/>
            <person name="Zifcakova L."/>
            <person name="Stursova M."/>
            <person name="Spatafora J.W."/>
            <person name="Tedersoo L."/>
            <person name="Vaario L.M."/>
            <person name="Yamada A."/>
            <person name="Yan M."/>
            <person name="Wang P."/>
            <person name="Xu J."/>
            <person name="Bruns T."/>
            <person name="Baldrian P."/>
            <person name="Vilgalys R."/>
            <person name="Dunand C."/>
            <person name="Henrissat B."/>
            <person name="Grigoriev I.V."/>
            <person name="Hibbett D."/>
            <person name="Nagy L.G."/>
            <person name="Martin F.M."/>
        </authorList>
    </citation>
    <scope>NUCLEOTIDE SEQUENCE</scope>
    <source>
        <strain evidence="18">UP504</strain>
    </source>
</reference>
<dbReference type="InterPro" id="IPR036249">
    <property type="entry name" value="Thioredoxin-like_sf"/>
</dbReference>
<dbReference type="NCBIfam" id="TIGR01130">
    <property type="entry name" value="ER_PDI_fam"/>
    <property type="match status" value="1"/>
</dbReference>